<reference evidence="1 2" key="1">
    <citation type="submission" date="2020-08" db="EMBL/GenBank/DDBJ databases">
        <title>Genomic Encyclopedia of Type Strains, Phase IV (KMG-IV): sequencing the most valuable type-strain genomes for metagenomic binning, comparative biology and taxonomic classification.</title>
        <authorList>
            <person name="Goeker M."/>
        </authorList>
    </citation>
    <scope>NUCLEOTIDE SEQUENCE [LARGE SCALE GENOMIC DNA]</scope>
    <source>
        <strain evidence="1 2">DSM 26438</strain>
    </source>
</reference>
<dbReference type="EMBL" id="JACIDV010000018">
    <property type="protein sequence ID" value="MBB3948436.1"/>
    <property type="molecule type" value="Genomic_DNA"/>
</dbReference>
<dbReference type="AlphaFoldDB" id="A0A7W6CJW0"/>
<evidence type="ECO:0000313" key="1">
    <source>
        <dbReference type="EMBL" id="MBB3948436.1"/>
    </source>
</evidence>
<comment type="caution">
    <text evidence="1">The sequence shown here is derived from an EMBL/GenBank/DDBJ whole genome shotgun (WGS) entry which is preliminary data.</text>
</comment>
<evidence type="ECO:0000313" key="2">
    <source>
        <dbReference type="Proteomes" id="UP000565286"/>
    </source>
</evidence>
<dbReference type="Proteomes" id="UP000565286">
    <property type="component" value="Unassembled WGS sequence"/>
</dbReference>
<gene>
    <name evidence="1" type="ORF">GGQ73_004423</name>
</gene>
<keyword evidence="2" id="KW-1185">Reference proteome</keyword>
<accession>A0A7W6CJW0</accession>
<sequence>MAHMSNFGLIVIASSTAAFLAMGGYTLLPRELWDPACNIKGNISISSGIRIFHVPGQYDYDSTRIRTDYGERWFCSEADARNAGWRKAGR</sequence>
<organism evidence="1 2">
    <name type="scientific">Rhizobium skierniewicense</name>
    <dbReference type="NCBI Taxonomy" id="984260"/>
    <lineage>
        <taxon>Bacteria</taxon>
        <taxon>Pseudomonadati</taxon>
        <taxon>Pseudomonadota</taxon>
        <taxon>Alphaproteobacteria</taxon>
        <taxon>Hyphomicrobiales</taxon>
        <taxon>Rhizobiaceae</taxon>
        <taxon>Rhizobium/Agrobacterium group</taxon>
        <taxon>Rhizobium</taxon>
    </lineage>
</organism>
<protein>
    <recommendedName>
        <fullName evidence="3">Succinoglycan biosynthesis protein exoi</fullName>
    </recommendedName>
</protein>
<proteinExistence type="predicted"/>
<name>A0A7W6CJW0_9HYPH</name>
<evidence type="ECO:0008006" key="3">
    <source>
        <dbReference type="Google" id="ProtNLM"/>
    </source>
</evidence>